<organism evidence="3 4">
    <name type="scientific">Rubritalea profundi</name>
    <dbReference type="NCBI Taxonomy" id="1658618"/>
    <lineage>
        <taxon>Bacteria</taxon>
        <taxon>Pseudomonadati</taxon>
        <taxon>Verrucomicrobiota</taxon>
        <taxon>Verrucomicrobiia</taxon>
        <taxon>Verrucomicrobiales</taxon>
        <taxon>Rubritaleaceae</taxon>
        <taxon>Rubritalea</taxon>
    </lineage>
</organism>
<dbReference type="EMBL" id="MQWA01000001">
    <property type="protein sequence ID" value="PQJ29022.1"/>
    <property type="molecule type" value="Genomic_DNA"/>
</dbReference>
<keyword evidence="4" id="KW-1185">Reference proteome</keyword>
<evidence type="ECO:0000313" key="3">
    <source>
        <dbReference type="EMBL" id="PQJ29022.1"/>
    </source>
</evidence>
<dbReference type="SUPFAM" id="SSF52047">
    <property type="entry name" value="RNI-like"/>
    <property type="match status" value="1"/>
</dbReference>
<accession>A0A2S7U3Y5</accession>
<dbReference type="InterPro" id="IPR055414">
    <property type="entry name" value="LRR_R13L4/SHOC2-like"/>
</dbReference>
<dbReference type="Gene3D" id="3.80.10.10">
    <property type="entry name" value="Ribonuclease Inhibitor"/>
    <property type="match status" value="4"/>
</dbReference>
<dbReference type="InterPro" id="IPR032675">
    <property type="entry name" value="LRR_dom_sf"/>
</dbReference>
<gene>
    <name evidence="3" type="ORF">BSZ32_11335</name>
</gene>
<dbReference type="PANTHER" id="PTHR13318">
    <property type="entry name" value="PARTNER OF PAIRED, ISOFORM B-RELATED"/>
    <property type="match status" value="1"/>
</dbReference>
<dbReference type="PROSITE" id="PS51257">
    <property type="entry name" value="PROKAR_LIPOPROTEIN"/>
    <property type="match status" value="1"/>
</dbReference>
<dbReference type="Pfam" id="PF23598">
    <property type="entry name" value="LRR_14"/>
    <property type="match status" value="1"/>
</dbReference>
<keyword evidence="1" id="KW-0677">Repeat</keyword>
<reference evidence="3 4" key="1">
    <citation type="submission" date="2016-12" db="EMBL/GenBank/DDBJ databases">
        <title>Study of bacterial adaptation to deep sea.</title>
        <authorList>
            <person name="Song J."/>
            <person name="Yoshizawa S."/>
            <person name="Kogure K."/>
        </authorList>
    </citation>
    <scope>NUCLEOTIDE SEQUENCE [LARGE SCALE GENOMIC DNA]</scope>
    <source>
        <strain evidence="3 4">SAORIC-165</strain>
    </source>
</reference>
<dbReference type="GO" id="GO:0019005">
    <property type="term" value="C:SCF ubiquitin ligase complex"/>
    <property type="evidence" value="ECO:0007669"/>
    <property type="project" value="TreeGrafter"/>
</dbReference>
<dbReference type="Proteomes" id="UP000239907">
    <property type="component" value="Unassembled WGS sequence"/>
</dbReference>
<protein>
    <recommendedName>
        <fullName evidence="2">Disease resistance R13L4/SHOC-2-like LRR domain-containing protein</fullName>
    </recommendedName>
</protein>
<dbReference type="AlphaFoldDB" id="A0A2S7U3Y5"/>
<evidence type="ECO:0000313" key="4">
    <source>
        <dbReference type="Proteomes" id="UP000239907"/>
    </source>
</evidence>
<feature type="domain" description="Disease resistance R13L4/SHOC-2-like LRR" evidence="2">
    <location>
        <begin position="72"/>
        <end position="299"/>
    </location>
</feature>
<evidence type="ECO:0000259" key="2">
    <source>
        <dbReference type="Pfam" id="PF23598"/>
    </source>
</evidence>
<proteinExistence type="predicted"/>
<name>A0A2S7U3Y5_9BACT</name>
<dbReference type="GO" id="GO:0031146">
    <property type="term" value="P:SCF-dependent proteasomal ubiquitin-dependent protein catabolic process"/>
    <property type="evidence" value="ECO:0007669"/>
    <property type="project" value="TreeGrafter"/>
</dbReference>
<comment type="caution">
    <text evidence="3">The sequence shown here is derived from an EMBL/GenBank/DDBJ whole genome shotgun (WGS) entry which is preliminary data.</text>
</comment>
<evidence type="ECO:0000256" key="1">
    <source>
        <dbReference type="ARBA" id="ARBA00022737"/>
    </source>
</evidence>
<sequence length="434" mass="47948">MIYSLRSIVWGIGIGGCLCTSGLAQNAVPKLRPSQLGVTDESIHKLLDDPELVSLTLRGGTFYGYDRVTVQGVKTLAKLKNLKKLGLLGMELTDESLKLIGTMTALEELDLSGSSVTDDGLTHLKGLVNLKILRADLTGAGLVYLDHLSGIEEVDFTHSFRATQEHTKHLGRFSNLRRLHFPSQPPTDDTMAELSSLTRLESLEINHCSDYGSIRGGLSAEGFSYLASFRELTHLKLGDAYGITQASIEVIAKLENLSSLSLVVSNLDATDFEQLGALEELEKLILWGWIGNEKGELNFLSSLKELKYFRSNLDFNDRQFQSLCKVRSLTEVMIRSTQLSDDAQGRLSQFPLLTNLQLEGKGFGQCSLKSLRQLPELRSLGIHQGPLRELTANLGMLKQLKSLHLGYARNHSLTKVEIDQLKSDLPDCQVHVSP</sequence>